<accession>A0AAN7B8P2</accession>
<feature type="domain" description="PARP catalytic" evidence="2">
    <location>
        <begin position="183"/>
        <end position="270"/>
    </location>
</feature>
<dbReference type="Proteomes" id="UP001301769">
    <property type="component" value="Unassembled WGS sequence"/>
</dbReference>
<dbReference type="EMBL" id="MU858133">
    <property type="protein sequence ID" value="KAK4212155.1"/>
    <property type="molecule type" value="Genomic_DNA"/>
</dbReference>
<name>A0AAN7B8P2_9PEZI</name>
<reference evidence="3" key="1">
    <citation type="journal article" date="2023" name="Mol. Phylogenet. Evol.">
        <title>Genome-scale phylogeny and comparative genomics of the fungal order Sordariales.</title>
        <authorList>
            <person name="Hensen N."/>
            <person name="Bonometti L."/>
            <person name="Westerberg I."/>
            <person name="Brannstrom I.O."/>
            <person name="Guillou S."/>
            <person name="Cros-Aarteil S."/>
            <person name="Calhoun S."/>
            <person name="Haridas S."/>
            <person name="Kuo A."/>
            <person name="Mondo S."/>
            <person name="Pangilinan J."/>
            <person name="Riley R."/>
            <person name="LaButti K."/>
            <person name="Andreopoulos B."/>
            <person name="Lipzen A."/>
            <person name="Chen C."/>
            <person name="Yan M."/>
            <person name="Daum C."/>
            <person name="Ng V."/>
            <person name="Clum A."/>
            <person name="Steindorff A."/>
            <person name="Ohm R.A."/>
            <person name="Martin F."/>
            <person name="Silar P."/>
            <person name="Natvig D.O."/>
            <person name="Lalanne C."/>
            <person name="Gautier V."/>
            <person name="Ament-Velasquez S.L."/>
            <person name="Kruys A."/>
            <person name="Hutchinson M.I."/>
            <person name="Powell A.J."/>
            <person name="Barry K."/>
            <person name="Miller A.N."/>
            <person name="Grigoriev I.V."/>
            <person name="Debuchy R."/>
            <person name="Gladieux P."/>
            <person name="Hiltunen Thoren M."/>
            <person name="Johannesson H."/>
        </authorList>
    </citation>
    <scope>NUCLEOTIDE SEQUENCE</scope>
    <source>
        <strain evidence="3">PSN293</strain>
    </source>
</reference>
<comment type="caution">
    <text evidence="3">The sequence shown here is derived from an EMBL/GenBank/DDBJ whole genome shotgun (WGS) entry which is preliminary data.</text>
</comment>
<feature type="compositionally biased region" description="Low complexity" evidence="1">
    <location>
        <begin position="9"/>
        <end position="33"/>
    </location>
</feature>
<dbReference type="Pfam" id="PF00644">
    <property type="entry name" value="PARP"/>
    <property type="match status" value="1"/>
</dbReference>
<dbReference type="InterPro" id="IPR012317">
    <property type="entry name" value="Poly(ADP-ribose)pol_cat_dom"/>
</dbReference>
<sequence length="306" mass="34671">MAKKKKSKSTSTKSAPSTPTKSTKVTVTEVTTPIPTPTPIATPTPIVATPGSASELDYWRFTDQIYNNGDRDSTLNPDTSGLWEYAPEFVPLSRYDPRFNEIANAFHEGWIHQHKRADIIAIYHVDEEAFCMWQHGQKFNRYLKSTYGWTRPKLKFHGTTRACAFGNPGRPLEPCWNEQCHFCCILWRGFRLETAKFGGMFGQGIYSSDASSKADHYVKNLHNPFINQPRAILVCRVVCDKPQRVVGPDYHRRQPDSGYNCVEGLTKKDGGTVRYPETIVYREDAIAPVAVVIYEKEYIKAAKEAP</sequence>
<dbReference type="SUPFAM" id="SSF56399">
    <property type="entry name" value="ADP-ribosylation"/>
    <property type="match status" value="1"/>
</dbReference>
<evidence type="ECO:0000313" key="3">
    <source>
        <dbReference type="EMBL" id="KAK4212155.1"/>
    </source>
</evidence>
<dbReference type="AlphaFoldDB" id="A0AAN7B8P2"/>
<evidence type="ECO:0000256" key="1">
    <source>
        <dbReference type="SAM" id="MobiDB-lite"/>
    </source>
</evidence>
<gene>
    <name evidence="3" type="ORF">QBC37DRAFT_425522</name>
</gene>
<dbReference type="Gene3D" id="3.90.228.10">
    <property type="match status" value="1"/>
</dbReference>
<organism evidence="3 4">
    <name type="scientific">Rhypophila decipiens</name>
    <dbReference type="NCBI Taxonomy" id="261697"/>
    <lineage>
        <taxon>Eukaryota</taxon>
        <taxon>Fungi</taxon>
        <taxon>Dikarya</taxon>
        <taxon>Ascomycota</taxon>
        <taxon>Pezizomycotina</taxon>
        <taxon>Sordariomycetes</taxon>
        <taxon>Sordariomycetidae</taxon>
        <taxon>Sordariales</taxon>
        <taxon>Naviculisporaceae</taxon>
        <taxon>Rhypophila</taxon>
    </lineage>
</organism>
<dbReference type="GO" id="GO:0003950">
    <property type="term" value="F:NAD+ poly-ADP-ribosyltransferase activity"/>
    <property type="evidence" value="ECO:0007669"/>
    <property type="project" value="InterPro"/>
</dbReference>
<evidence type="ECO:0000313" key="4">
    <source>
        <dbReference type="Proteomes" id="UP001301769"/>
    </source>
</evidence>
<keyword evidence="4" id="KW-1185">Reference proteome</keyword>
<evidence type="ECO:0000259" key="2">
    <source>
        <dbReference type="Pfam" id="PF00644"/>
    </source>
</evidence>
<feature type="region of interest" description="Disordered" evidence="1">
    <location>
        <begin position="1"/>
        <end position="47"/>
    </location>
</feature>
<proteinExistence type="predicted"/>
<protein>
    <recommendedName>
        <fullName evidence="2">PARP catalytic domain-containing protein</fullName>
    </recommendedName>
</protein>
<reference evidence="3" key="2">
    <citation type="submission" date="2023-05" db="EMBL/GenBank/DDBJ databases">
        <authorList>
            <consortium name="Lawrence Berkeley National Laboratory"/>
            <person name="Steindorff A."/>
            <person name="Hensen N."/>
            <person name="Bonometti L."/>
            <person name="Westerberg I."/>
            <person name="Brannstrom I.O."/>
            <person name="Guillou S."/>
            <person name="Cros-Aarteil S."/>
            <person name="Calhoun S."/>
            <person name="Haridas S."/>
            <person name="Kuo A."/>
            <person name="Mondo S."/>
            <person name="Pangilinan J."/>
            <person name="Riley R."/>
            <person name="Labutti K."/>
            <person name="Andreopoulos B."/>
            <person name="Lipzen A."/>
            <person name="Chen C."/>
            <person name="Yanf M."/>
            <person name="Daum C."/>
            <person name="Ng V."/>
            <person name="Clum A."/>
            <person name="Ohm R."/>
            <person name="Martin F."/>
            <person name="Silar P."/>
            <person name="Natvig D."/>
            <person name="Lalanne C."/>
            <person name="Gautier V."/>
            <person name="Ament-Velasquez S.L."/>
            <person name="Kruys A."/>
            <person name="Hutchinson M.I."/>
            <person name="Powell A.J."/>
            <person name="Barry K."/>
            <person name="Miller A.N."/>
            <person name="Grigoriev I.V."/>
            <person name="Debuchy R."/>
            <person name="Gladieux P."/>
            <person name="Thoren M.H."/>
            <person name="Johannesson H."/>
        </authorList>
    </citation>
    <scope>NUCLEOTIDE SEQUENCE</scope>
    <source>
        <strain evidence="3">PSN293</strain>
    </source>
</reference>